<evidence type="ECO:0000313" key="2">
    <source>
        <dbReference type="EMBL" id="KAJ8453258.1"/>
    </source>
</evidence>
<protein>
    <recommendedName>
        <fullName evidence="4">Pectate lyase superfamily protein domain-containing protein</fullName>
    </recommendedName>
</protein>
<gene>
    <name evidence="2" type="ORF">Cgig2_008142</name>
</gene>
<keyword evidence="1" id="KW-0812">Transmembrane</keyword>
<dbReference type="FunFam" id="2.160.20.10:FF:000046">
    <property type="entry name" value="Polygalacturonase QRT3"/>
    <property type="match status" value="1"/>
</dbReference>
<dbReference type="GO" id="GO:0004650">
    <property type="term" value="F:polygalacturonase activity"/>
    <property type="evidence" value="ECO:0007669"/>
    <property type="project" value="InterPro"/>
</dbReference>
<sequence length="515" mass="55036">MRMGSLMVKWFFILVINSFIIMELLVVIEGYGDNSIIHHHDHHHTVYHGDGGGGDHIMRKMQALKASLLQRPPSLLVSPAPAYTPPPGTTKNARVYHVSNYGADPTGKADSTEALLKVFSEVANGASNGVLMAGISNLGGVEINLDGGDYLISRPLQFPKTSLGNILIHGGTLHASDNFPTDRFLIELSSSPSAKSEETTASFGQKLSSAPSSYNFEFITFKDIMLDCNYRGGGIAVINSLRVGIDSCYIAHFGTEAIHVQGGHETLIRSSFIGQHITAGDDPGERNFTGTGITLQGNDNVVSDVVIFSAATGVMVSGQANLISGVHCYNKATGFGGTGIYLKLPGLTQTRIVNSYLDYTGIVAEDPVQLIVSNNFFLGDAFITFKSVKGVANGVNIVDNMFSGSGNGVDIVQLDGQFGNVDQVLIDRNNVDGMNIKATVARVAVQGNGSSWTADFNRILLFPNLIKHVQYTLSTSGDLFPVHALRNVSDNRVTIVSNLASPTSVYVMVDQGFGS</sequence>
<reference evidence="2" key="1">
    <citation type="submission" date="2022-04" db="EMBL/GenBank/DDBJ databases">
        <title>Carnegiea gigantea Genome sequencing and assembly v2.</title>
        <authorList>
            <person name="Copetti D."/>
            <person name="Sanderson M.J."/>
            <person name="Burquez A."/>
            <person name="Wojciechowski M.F."/>
        </authorList>
    </citation>
    <scope>NUCLEOTIDE SEQUENCE</scope>
    <source>
        <strain evidence="2">SGP5-SGP5p</strain>
        <tissue evidence="2">Aerial part</tissue>
    </source>
</reference>
<dbReference type="PANTHER" id="PTHR33928:SF7">
    <property type="entry name" value="POLYGALACTURONASE QRT3"/>
    <property type="match status" value="1"/>
</dbReference>
<keyword evidence="1" id="KW-1133">Transmembrane helix</keyword>
<accession>A0A9Q1L2E3</accession>
<evidence type="ECO:0000313" key="3">
    <source>
        <dbReference type="Proteomes" id="UP001153076"/>
    </source>
</evidence>
<dbReference type="Gene3D" id="2.160.20.10">
    <property type="entry name" value="Single-stranded right-handed beta-helix, Pectin lyase-like"/>
    <property type="match status" value="1"/>
</dbReference>
<name>A0A9Q1L2E3_9CARY</name>
<evidence type="ECO:0008006" key="4">
    <source>
        <dbReference type="Google" id="ProtNLM"/>
    </source>
</evidence>
<dbReference type="EMBL" id="JAKOGI010000001">
    <property type="protein sequence ID" value="KAJ8453258.1"/>
    <property type="molecule type" value="Genomic_DNA"/>
</dbReference>
<proteinExistence type="predicted"/>
<keyword evidence="3" id="KW-1185">Reference proteome</keyword>
<feature type="transmembrane region" description="Helical" evidence="1">
    <location>
        <begin position="7"/>
        <end position="28"/>
    </location>
</feature>
<dbReference type="SUPFAM" id="SSF51126">
    <property type="entry name" value="Pectin lyase-like"/>
    <property type="match status" value="1"/>
</dbReference>
<organism evidence="2 3">
    <name type="scientific">Carnegiea gigantea</name>
    <dbReference type="NCBI Taxonomy" id="171969"/>
    <lineage>
        <taxon>Eukaryota</taxon>
        <taxon>Viridiplantae</taxon>
        <taxon>Streptophyta</taxon>
        <taxon>Embryophyta</taxon>
        <taxon>Tracheophyta</taxon>
        <taxon>Spermatophyta</taxon>
        <taxon>Magnoliopsida</taxon>
        <taxon>eudicotyledons</taxon>
        <taxon>Gunneridae</taxon>
        <taxon>Pentapetalae</taxon>
        <taxon>Caryophyllales</taxon>
        <taxon>Cactineae</taxon>
        <taxon>Cactaceae</taxon>
        <taxon>Cactoideae</taxon>
        <taxon>Echinocereeae</taxon>
        <taxon>Carnegiea</taxon>
    </lineage>
</organism>
<dbReference type="AlphaFoldDB" id="A0A9Q1L2E3"/>
<keyword evidence="1" id="KW-0472">Membrane</keyword>
<dbReference type="InterPro" id="IPR011050">
    <property type="entry name" value="Pectin_lyase_fold/virulence"/>
</dbReference>
<dbReference type="InterPro" id="IPR039279">
    <property type="entry name" value="QRT3-like"/>
</dbReference>
<dbReference type="InterPro" id="IPR012334">
    <property type="entry name" value="Pectin_lyas_fold"/>
</dbReference>
<dbReference type="Proteomes" id="UP001153076">
    <property type="component" value="Unassembled WGS sequence"/>
</dbReference>
<evidence type="ECO:0000256" key="1">
    <source>
        <dbReference type="SAM" id="Phobius"/>
    </source>
</evidence>
<comment type="caution">
    <text evidence="2">The sequence shown here is derived from an EMBL/GenBank/DDBJ whole genome shotgun (WGS) entry which is preliminary data.</text>
</comment>
<dbReference type="PANTHER" id="PTHR33928">
    <property type="entry name" value="POLYGALACTURONASE QRT3"/>
    <property type="match status" value="1"/>
</dbReference>
<dbReference type="OrthoDB" id="1046782at2759"/>